<protein>
    <submittedName>
        <fullName evidence="2">Serpentine receptor class gamma</fullName>
    </submittedName>
</protein>
<evidence type="ECO:0000313" key="1">
    <source>
        <dbReference type="Proteomes" id="UP000887580"/>
    </source>
</evidence>
<evidence type="ECO:0000313" key="2">
    <source>
        <dbReference type="WBParaSite" id="PS1159_v2.g16971.t1"/>
    </source>
</evidence>
<name>A0AC35FF90_9BILA</name>
<organism evidence="1 2">
    <name type="scientific">Panagrolaimus sp. PS1159</name>
    <dbReference type="NCBI Taxonomy" id="55785"/>
    <lineage>
        <taxon>Eukaryota</taxon>
        <taxon>Metazoa</taxon>
        <taxon>Ecdysozoa</taxon>
        <taxon>Nematoda</taxon>
        <taxon>Chromadorea</taxon>
        <taxon>Rhabditida</taxon>
        <taxon>Tylenchina</taxon>
        <taxon>Panagrolaimomorpha</taxon>
        <taxon>Panagrolaimoidea</taxon>
        <taxon>Panagrolaimidae</taxon>
        <taxon>Panagrolaimus</taxon>
    </lineage>
</organism>
<sequence>MDKSIATEDNSSLLSNISDINDIYLTLPENIQRQQLALTLSSTIILNICIFFMLLIIIFLIIEFCNPSSQLQSSYFYLIFFGFVLFSLCTIIQDVTGAIEGDIKALINNSIRWYLNFDLACWNTFLAMNRASALAFPTKYEKFWGKELTIVYSVFIFIFPFLVDGRSILDICFWKGYTKECASFQLSDQWFCSIWNITLAFFSLFLTLISISYSKKNGYTATKKVETRLMLQTAFSSTMIVLSSCSQLLSVIYYRNKSKTMFVQYAGLSEIITGAYFCPVIIVLFFASSLFRNNFLRFYRLNRFVLHGRTVRVTQSTVETKFN</sequence>
<accession>A0AC35FF90</accession>
<reference evidence="2" key="1">
    <citation type="submission" date="2022-11" db="UniProtKB">
        <authorList>
            <consortium name="WormBaseParasite"/>
        </authorList>
    </citation>
    <scope>IDENTIFICATION</scope>
</reference>
<dbReference type="WBParaSite" id="PS1159_v2.g16971.t1">
    <property type="protein sequence ID" value="PS1159_v2.g16971.t1"/>
    <property type="gene ID" value="PS1159_v2.g16971"/>
</dbReference>
<proteinExistence type="predicted"/>
<dbReference type="Proteomes" id="UP000887580">
    <property type="component" value="Unplaced"/>
</dbReference>